<dbReference type="Proteomes" id="UP001383192">
    <property type="component" value="Unassembled WGS sequence"/>
</dbReference>
<protein>
    <recommendedName>
        <fullName evidence="3">Glucose-methanol-choline oxidoreductase C-terminal domain-containing protein</fullName>
    </recommendedName>
</protein>
<dbReference type="Gene3D" id="3.30.560.10">
    <property type="entry name" value="Glucose Oxidase, domain 3"/>
    <property type="match status" value="1"/>
</dbReference>
<dbReference type="Gene3D" id="3.50.50.60">
    <property type="entry name" value="FAD/NAD(P)-binding domain"/>
    <property type="match status" value="1"/>
</dbReference>
<gene>
    <name evidence="4" type="ORF">VNI00_008627</name>
</gene>
<evidence type="ECO:0000256" key="1">
    <source>
        <dbReference type="ARBA" id="ARBA00001974"/>
    </source>
</evidence>
<dbReference type="InterPro" id="IPR036188">
    <property type="entry name" value="FAD/NAD-bd_sf"/>
</dbReference>
<dbReference type="Pfam" id="PF05199">
    <property type="entry name" value="GMC_oxred_C"/>
    <property type="match status" value="1"/>
</dbReference>
<dbReference type="GO" id="GO:0050660">
    <property type="term" value="F:flavin adenine dinucleotide binding"/>
    <property type="evidence" value="ECO:0007669"/>
    <property type="project" value="InterPro"/>
</dbReference>
<dbReference type="SUPFAM" id="SSF54373">
    <property type="entry name" value="FAD-linked reductases, C-terminal domain"/>
    <property type="match status" value="1"/>
</dbReference>
<evidence type="ECO:0000313" key="5">
    <source>
        <dbReference type="Proteomes" id="UP001383192"/>
    </source>
</evidence>
<keyword evidence="5" id="KW-1185">Reference proteome</keyword>
<evidence type="ECO:0000256" key="2">
    <source>
        <dbReference type="ARBA" id="ARBA00010790"/>
    </source>
</evidence>
<dbReference type="PANTHER" id="PTHR11552">
    <property type="entry name" value="GLUCOSE-METHANOL-CHOLINE GMC OXIDOREDUCTASE"/>
    <property type="match status" value="1"/>
</dbReference>
<sequence>MVAMRHAVRSVQRFMSSPVWDGFLIRPAFSANTDEELDRYIRSSAAGAVHPVGTAAMSARGSGWGVVDPDLLVKGITRVRIVDASVLPFVPAAHTQAPVYMLAERAADLIKNTWQ</sequence>
<name>A0AAW0CXE6_9AGAR</name>
<dbReference type="SUPFAM" id="SSF51905">
    <property type="entry name" value="FAD/NAD(P)-binding domain"/>
    <property type="match status" value="1"/>
</dbReference>
<evidence type="ECO:0000259" key="3">
    <source>
        <dbReference type="Pfam" id="PF05199"/>
    </source>
</evidence>
<dbReference type="InterPro" id="IPR012132">
    <property type="entry name" value="GMC_OxRdtase"/>
</dbReference>
<reference evidence="4 5" key="1">
    <citation type="submission" date="2024-01" db="EMBL/GenBank/DDBJ databases">
        <title>A draft genome for a cacao thread blight-causing isolate of Paramarasmius palmivorus.</title>
        <authorList>
            <person name="Baruah I.K."/>
            <person name="Bukari Y."/>
            <person name="Amoako-Attah I."/>
            <person name="Meinhardt L.W."/>
            <person name="Bailey B.A."/>
            <person name="Cohen S.P."/>
        </authorList>
    </citation>
    <scope>NUCLEOTIDE SEQUENCE [LARGE SCALE GENOMIC DNA]</scope>
    <source>
        <strain evidence="4 5">GH-12</strain>
    </source>
</reference>
<dbReference type="EMBL" id="JAYKXP010000029">
    <property type="protein sequence ID" value="KAK7043273.1"/>
    <property type="molecule type" value="Genomic_DNA"/>
</dbReference>
<comment type="caution">
    <text evidence="4">The sequence shown here is derived from an EMBL/GenBank/DDBJ whole genome shotgun (WGS) entry which is preliminary data.</text>
</comment>
<feature type="domain" description="Glucose-methanol-choline oxidoreductase C-terminal" evidence="3">
    <location>
        <begin position="2"/>
        <end position="103"/>
    </location>
</feature>
<accession>A0AAW0CXE6</accession>
<comment type="cofactor">
    <cofactor evidence="1">
        <name>FAD</name>
        <dbReference type="ChEBI" id="CHEBI:57692"/>
    </cofactor>
</comment>
<evidence type="ECO:0000313" key="4">
    <source>
        <dbReference type="EMBL" id="KAK7043273.1"/>
    </source>
</evidence>
<dbReference type="PANTHER" id="PTHR11552:SF147">
    <property type="entry name" value="CHOLINE DEHYDROGENASE, MITOCHONDRIAL"/>
    <property type="match status" value="1"/>
</dbReference>
<proteinExistence type="inferred from homology"/>
<dbReference type="GO" id="GO:0016614">
    <property type="term" value="F:oxidoreductase activity, acting on CH-OH group of donors"/>
    <property type="evidence" value="ECO:0007669"/>
    <property type="project" value="InterPro"/>
</dbReference>
<dbReference type="AlphaFoldDB" id="A0AAW0CXE6"/>
<organism evidence="4 5">
    <name type="scientific">Paramarasmius palmivorus</name>
    <dbReference type="NCBI Taxonomy" id="297713"/>
    <lineage>
        <taxon>Eukaryota</taxon>
        <taxon>Fungi</taxon>
        <taxon>Dikarya</taxon>
        <taxon>Basidiomycota</taxon>
        <taxon>Agaricomycotina</taxon>
        <taxon>Agaricomycetes</taxon>
        <taxon>Agaricomycetidae</taxon>
        <taxon>Agaricales</taxon>
        <taxon>Marasmiineae</taxon>
        <taxon>Marasmiaceae</taxon>
        <taxon>Paramarasmius</taxon>
    </lineage>
</organism>
<dbReference type="InterPro" id="IPR007867">
    <property type="entry name" value="GMC_OxRtase_C"/>
</dbReference>
<comment type="similarity">
    <text evidence="2">Belongs to the GMC oxidoreductase family.</text>
</comment>